<proteinExistence type="predicted"/>
<accession>A0A6C0JIZ1</accession>
<dbReference type="AlphaFoldDB" id="A0A6C0JIZ1"/>
<reference evidence="1" key="1">
    <citation type="journal article" date="2020" name="Nature">
        <title>Giant virus diversity and host interactions through global metagenomics.</title>
        <authorList>
            <person name="Schulz F."/>
            <person name="Roux S."/>
            <person name="Paez-Espino D."/>
            <person name="Jungbluth S."/>
            <person name="Walsh D.A."/>
            <person name="Denef V.J."/>
            <person name="McMahon K.D."/>
            <person name="Konstantinidis K.T."/>
            <person name="Eloe-Fadrosh E.A."/>
            <person name="Kyrpides N.C."/>
            <person name="Woyke T."/>
        </authorList>
    </citation>
    <scope>NUCLEOTIDE SEQUENCE</scope>
    <source>
        <strain evidence="1">GVMAG-M-3300027708-5</strain>
    </source>
</reference>
<evidence type="ECO:0000313" key="1">
    <source>
        <dbReference type="EMBL" id="QHU04720.1"/>
    </source>
</evidence>
<sequence length="170" mass="19687">MSSLNSKERLDLKKLISESSDCTDNTQHIRNVKHSVLIRNDIRTVENLKMKERKLFENDKDAFRTLCEKNASFLSTMYLDIFNRLLKNELDLTIMTKLLTVLKLIEDGKVDQHEGSVMVGKILKELYIDSAIKHGDNLDKQREGEVDGQEKAEPVEGKKISWKEFKNLHP</sequence>
<name>A0A6C0JIZ1_9ZZZZ</name>
<dbReference type="EMBL" id="MN740404">
    <property type="protein sequence ID" value="QHU04720.1"/>
    <property type="molecule type" value="Genomic_DNA"/>
</dbReference>
<protein>
    <submittedName>
        <fullName evidence="1">Uncharacterized protein</fullName>
    </submittedName>
</protein>
<organism evidence="1">
    <name type="scientific">viral metagenome</name>
    <dbReference type="NCBI Taxonomy" id="1070528"/>
    <lineage>
        <taxon>unclassified sequences</taxon>
        <taxon>metagenomes</taxon>
        <taxon>organismal metagenomes</taxon>
    </lineage>
</organism>